<dbReference type="PANTHER" id="PTHR42953:SF1">
    <property type="entry name" value="METAL-BINDING PROTEIN HI_0362-RELATED"/>
    <property type="match status" value="1"/>
</dbReference>
<dbReference type="PRINTS" id="PR00691">
    <property type="entry name" value="ADHESINB"/>
</dbReference>
<evidence type="ECO:0000256" key="4">
    <source>
        <dbReference type="ARBA" id="ARBA00022729"/>
    </source>
</evidence>
<dbReference type="Pfam" id="PF01297">
    <property type="entry name" value="ZnuA"/>
    <property type="match status" value="1"/>
</dbReference>
<dbReference type="RefSeq" id="WP_311345111.1">
    <property type="nucleotide sequence ID" value="NZ_JAVREI010000005.1"/>
</dbReference>
<name>A0ABU2K7G3_9ACTN</name>
<accession>A0ABU2K7G3</accession>
<evidence type="ECO:0000313" key="8">
    <source>
        <dbReference type="Proteomes" id="UP001183222"/>
    </source>
</evidence>
<evidence type="ECO:0000256" key="3">
    <source>
        <dbReference type="ARBA" id="ARBA00022723"/>
    </source>
</evidence>
<dbReference type="PRINTS" id="PR00690">
    <property type="entry name" value="ADHESNFAMILY"/>
</dbReference>
<dbReference type="InterPro" id="IPR006127">
    <property type="entry name" value="ZnuA-like"/>
</dbReference>
<gene>
    <name evidence="7" type="ORF">RM425_09455</name>
</gene>
<dbReference type="Proteomes" id="UP001183222">
    <property type="component" value="Unassembled WGS sequence"/>
</dbReference>
<evidence type="ECO:0000256" key="5">
    <source>
        <dbReference type="RuleBase" id="RU003512"/>
    </source>
</evidence>
<dbReference type="PROSITE" id="PS51257">
    <property type="entry name" value="PROKAR_LIPOPROTEIN"/>
    <property type="match status" value="1"/>
</dbReference>
<feature type="chain" id="PRO_5045056442" evidence="6">
    <location>
        <begin position="17"/>
        <end position="340"/>
    </location>
</feature>
<comment type="caution">
    <text evidence="7">The sequence shown here is derived from an EMBL/GenBank/DDBJ whole genome shotgun (WGS) entry which is preliminary data.</text>
</comment>
<evidence type="ECO:0000256" key="6">
    <source>
        <dbReference type="SAM" id="SignalP"/>
    </source>
</evidence>
<dbReference type="Gene3D" id="3.40.50.1980">
    <property type="entry name" value="Nitrogenase molybdenum iron protein domain"/>
    <property type="match status" value="2"/>
</dbReference>
<evidence type="ECO:0000256" key="2">
    <source>
        <dbReference type="ARBA" id="ARBA00022448"/>
    </source>
</evidence>
<dbReference type="PANTHER" id="PTHR42953">
    <property type="entry name" value="HIGH-AFFINITY ZINC UPTAKE SYSTEM PROTEIN ZNUA-RELATED"/>
    <property type="match status" value="1"/>
</dbReference>
<evidence type="ECO:0000313" key="7">
    <source>
        <dbReference type="EMBL" id="MDT0276125.1"/>
    </source>
</evidence>
<dbReference type="InterPro" id="IPR006128">
    <property type="entry name" value="Lipoprotein_PsaA-like"/>
</dbReference>
<organism evidence="7 8">
    <name type="scientific">Blastococcus goldschmidtiae</name>
    <dbReference type="NCBI Taxonomy" id="3075546"/>
    <lineage>
        <taxon>Bacteria</taxon>
        <taxon>Bacillati</taxon>
        <taxon>Actinomycetota</taxon>
        <taxon>Actinomycetes</taxon>
        <taxon>Geodermatophilales</taxon>
        <taxon>Geodermatophilaceae</taxon>
        <taxon>Blastococcus</taxon>
    </lineage>
</organism>
<comment type="subcellular location">
    <subcellularLocation>
        <location evidence="1">Cell envelope</location>
    </subcellularLocation>
</comment>
<keyword evidence="3" id="KW-0479">Metal-binding</keyword>
<keyword evidence="4 6" id="KW-0732">Signal</keyword>
<dbReference type="InterPro" id="IPR050492">
    <property type="entry name" value="Bact_metal-bind_prot9"/>
</dbReference>
<comment type="similarity">
    <text evidence="5">Belongs to the bacterial solute-binding protein 9 family.</text>
</comment>
<feature type="signal peptide" evidence="6">
    <location>
        <begin position="1"/>
        <end position="16"/>
    </location>
</feature>
<evidence type="ECO:0000256" key="1">
    <source>
        <dbReference type="ARBA" id="ARBA00004196"/>
    </source>
</evidence>
<protein>
    <submittedName>
        <fullName evidence="7">Metal ABC transporter substrate-binding protein</fullName>
    </submittedName>
</protein>
<dbReference type="SUPFAM" id="SSF53807">
    <property type="entry name" value="Helical backbone' metal receptor"/>
    <property type="match status" value="1"/>
</dbReference>
<keyword evidence="2 5" id="KW-0813">Transport</keyword>
<proteinExistence type="inferred from homology"/>
<keyword evidence="8" id="KW-1185">Reference proteome</keyword>
<dbReference type="EMBL" id="JAVREI010000005">
    <property type="protein sequence ID" value="MDT0276125.1"/>
    <property type="molecule type" value="Genomic_DNA"/>
</dbReference>
<dbReference type="InterPro" id="IPR006129">
    <property type="entry name" value="AdhesinB"/>
</dbReference>
<sequence>MSTVRGPGFLAPTVMAVVSCLLVAGCSADGGTSSFDGDGRLQVVTTVAPITSIVAGIAGDRAEIIGLVPEGTNSHTFDPPPSAAVVLSEADLVFINGLKLEEPTKDLAEANMADGATLVEVGTQVLPESEYIYDFSFPREEGKPNPHLWTDPTWAIRYAAVVRDALSDADPDGEDVYQRNYEAFDAQATELSDALRADQESVPADSRELLTYHDAYAYFAETYGWEVIGAIQPESFEDPTPREVAALIDQVRAEDVSVIFGSEVFPSAVLEEIGRATSARYEDTLRDDDLPGEPGDPEHSWTGLMRYNYVTMINGLGGEASLLAALDTTPAVRDDATYPQ</sequence>
<reference evidence="8" key="1">
    <citation type="submission" date="2023-07" db="EMBL/GenBank/DDBJ databases">
        <title>30 novel species of actinomycetes from the DSMZ collection.</title>
        <authorList>
            <person name="Nouioui I."/>
        </authorList>
    </citation>
    <scope>NUCLEOTIDE SEQUENCE [LARGE SCALE GENOMIC DNA]</scope>
    <source>
        <strain evidence="8">DSM 46792</strain>
    </source>
</reference>